<dbReference type="Proteomes" id="UP000193560">
    <property type="component" value="Unassembled WGS sequence"/>
</dbReference>
<dbReference type="PANTHER" id="PTHR47263">
    <property type="entry name" value="ADENYLATE CYCLASE ACTIVATION PROTEIN GIT1"/>
    <property type="match status" value="1"/>
</dbReference>
<dbReference type="InterPro" id="IPR000008">
    <property type="entry name" value="C2_dom"/>
</dbReference>
<dbReference type="Pfam" id="PF06292">
    <property type="entry name" value="MUN"/>
    <property type="match status" value="1"/>
</dbReference>
<dbReference type="InterPro" id="IPR014772">
    <property type="entry name" value="Munc13_dom-2"/>
</dbReference>
<keyword evidence="6" id="KW-1185">Reference proteome</keyword>
<dbReference type="Pfam" id="PF00168">
    <property type="entry name" value="C2"/>
    <property type="match status" value="1"/>
</dbReference>
<dbReference type="Gene3D" id="1.10.357.50">
    <property type="match status" value="1"/>
</dbReference>
<dbReference type="Gene3D" id="1.20.58.1100">
    <property type="match status" value="1"/>
</dbReference>
<dbReference type="Gene3D" id="2.60.40.150">
    <property type="entry name" value="C2 domain"/>
    <property type="match status" value="1"/>
</dbReference>
<feature type="compositionally biased region" description="Basic residues" evidence="1">
    <location>
        <begin position="1167"/>
        <end position="1181"/>
    </location>
</feature>
<dbReference type="STRING" id="90262.A0A1X2IL65"/>
<dbReference type="SMART" id="SM00239">
    <property type="entry name" value="C2"/>
    <property type="match status" value="1"/>
</dbReference>
<evidence type="ECO:0000259" key="3">
    <source>
        <dbReference type="PROSITE" id="PS51258"/>
    </source>
</evidence>
<dbReference type="PROSITE" id="PS51258">
    <property type="entry name" value="MHD1"/>
    <property type="match status" value="1"/>
</dbReference>
<feature type="domain" description="C2" evidence="2">
    <location>
        <begin position="822"/>
        <end position="937"/>
    </location>
</feature>
<feature type="compositionally biased region" description="Pro residues" evidence="1">
    <location>
        <begin position="1271"/>
        <end position="1281"/>
    </location>
</feature>
<dbReference type="InterPro" id="IPR052811">
    <property type="entry name" value="Glucose_resp_signaling"/>
</dbReference>
<reference evidence="5 6" key="1">
    <citation type="submission" date="2016-07" db="EMBL/GenBank/DDBJ databases">
        <title>Pervasive Adenine N6-methylation of Active Genes in Fungi.</title>
        <authorList>
            <consortium name="DOE Joint Genome Institute"/>
            <person name="Mondo S.J."/>
            <person name="Dannebaum R.O."/>
            <person name="Kuo R.C."/>
            <person name="Labutti K."/>
            <person name="Haridas S."/>
            <person name="Kuo A."/>
            <person name="Salamov A."/>
            <person name="Ahrendt S.R."/>
            <person name="Lipzen A."/>
            <person name="Sullivan W."/>
            <person name="Andreopoulos W.B."/>
            <person name="Clum A."/>
            <person name="Lindquist E."/>
            <person name="Daum C."/>
            <person name="Ramamoorthy G.K."/>
            <person name="Gryganskyi A."/>
            <person name="Culley D."/>
            <person name="Magnuson J.K."/>
            <person name="James T.Y."/>
            <person name="O'Malley M.A."/>
            <person name="Stajich J.E."/>
            <person name="Spatafora J.W."/>
            <person name="Visel A."/>
            <person name="Grigoriev I.V."/>
        </authorList>
    </citation>
    <scope>NUCLEOTIDE SEQUENCE [LARGE SCALE GENOMIC DNA]</scope>
    <source>
        <strain evidence="5 6">NRRL 1336</strain>
    </source>
</reference>
<dbReference type="InterPro" id="IPR035892">
    <property type="entry name" value="C2_domain_sf"/>
</dbReference>
<dbReference type="OrthoDB" id="2015333at2759"/>
<dbReference type="PROSITE" id="PS51259">
    <property type="entry name" value="MHD2"/>
    <property type="match status" value="1"/>
</dbReference>
<feature type="region of interest" description="Disordered" evidence="1">
    <location>
        <begin position="1154"/>
        <end position="1189"/>
    </location>
</feature>
<feature type="domain" description="MHD2" evidence="4">
    <location>
        <begin position="1026"/>
        <end position="1144"/>
    </location>
</feature>
<protein>
    <submittedName>
        <fullName evidence="5">Uncharacterized protein</fullName>
    </submittedName>
</protein>
<feature type="region of interest" description="Disordered" evidence="1">
    <location>
        <begin position="1225"/>
        <end position="1281"/>
    </location>
</feature>
<gene>
    <name evidence="5" type="ORF">BCR42DRAFT_449692</name>
</gene>
<dbReference type="InterPro" id="IPR010439">
    <property type="entry name" value="MUN_dom"/>
</dbReference>
<evidence type="ECO:0000256" key="1">
    <source>
        <dbReference type="SAM" id="MobiDB-lite"/>
    </source>
</evidence>
<proteinExistence type="predicted"/>
<evidence type="ECO:0000259" key="2">
    <source>
        <dbReference type="PROSITE" id="PS50004"/>
    </source>
</evidence>
<dbReference type="PROSITE" id="PS50004">
    <property type="entry name" value="C2"/>
    <property type="match status" value="1"/>
</dbReference>
<accession>A0A1X2IL65</accession>
<evidence type="ECO:0000313" key="6">
    <source>
        <dbReference type="Proteomes" id="UP000193560"/>
    </source>
</evidence>
<dbReference type="PANTHER" id="PTHR47263:SF1">
    <property type="entry name" value="C2 DOMAIN PROTEIN (AFU_ORTHOLOGUE AFUA_7G02350)"/>
    <property type="match status" value="1"/>
</dbReference>
<dbReference type="SUPFAM" id="SSF49562">
    <property type="entry name" value="C2 domain (Calcium/lipid-binding domain, CaLB)"/>
    <property type="match status" value="1"/>
</dbReference>
<name>A0A1X2IL65_9FUNG</name>
<dbReference type="EMBL" id="MCGE01000008">
    <property type="protein sequence ID" value="ORZ18513.1"/>
    <property type="molecule type" value="Genomic_DNA"/>
</dbReference>
<dbReference type="InterPro" id="IPR014770">
    <property type="entry name" value="Munc13_1"/>
</dbReference>
<evidence type="ECO:0000259" key="4">
    <source>
        <dbReference type="PROSITE" id="PS51259"/>
    </source>
</evidence>
<organism evidence="5 6">
    <name type="scientific">Absidia repens</name>
    <dbReference type="NCBI Taxonomy" id="90262"/>
    <lineage>
        <taxon>Eukaryota</taxon>
        <taxon>Fungi</taxon>
        <taxon>Fungi incertae sedis</taxon>
        <taxon>Mucoromycota</taxon>
        <taxon>Mucoromycotina</taxon>
        <taxon>Mucoromycetes</taxon>
        <taxon>Mucorales</taxon>
        <taxon>Cunninghamellaceae</taxon>
        <taxon>Absidia</taxon>
    </lineage>
</organism>
<evidence type="ECO:0000313" key="5">
    <source>
        <dbReference type="EMBL" id="ORZ18513.1"/>
    </source>
</evidence>
<feature type="domain" description="MHD1" evidence="3">
    <location>
        <begin position="619"/>
        <end position="738"/>
    </location>
</feature>
<comment type="caution">
    <text evidence="5">The sequence shown here is derived from an EMBL/GenBank/DDBJ whole genome shotgun (WGS) entry which is preliminary data.</text>
</comment>
<feature type="compositionally biased region" description="Low complexity" evidence="1">
    <location>
        <begin position="1260"/>
        <end position="1270"/>
    </location>
</feature>
<sequence>MELQNDSTPRPGDADCGKAQRPINTLSVYDYALRCAIRACLEQTSNLHPSLQPGQTERDRRSVHLGVSDMLGSLSERFGDESKPDKLTREVVRALLRRLDDIKKGKDTSKMEYREQRFLAVVNQVQKSVQQHRYRPSGTINDLVIVFLKTSEIEFKKENPNMAAWRDDLTRYVARFADIVKQTVREDAPSSSSPELIDKLNGFIGSVRPTTASHQLSDKRNSSILGSSALPSAAIGSVEYFEQFPMIKTVQALFRVDPVEHRRKLHQLQGFCTQSAFMHDLKRCINNVHTNQPYPAQANDFYSRQSYDVWQKREVKQLSELLKTLTLLDPNLVMGGGGDQEHGNRSQYGQSQASITSEFTFIPYDPRGYFRLLMNICINYDADVIPHSERAKTSVLSQQSDDLLRECWRTWRLSAPFRSVLYMELIKQRFDQGKFNIDDIRDAIRTLDKALKENDIHDWTRADYARLIWIYEDLERTFIKELGTGLSEYWKISPEWILDIVAMLDRIHDDPVYLHTHPNPSTQYQSLVEIVEGAAVERWRSLENACVKGDDDLGNLLTLADKLIKELVSLSTKKFKTSIKGVLSIPGIVMTIQMPFFALEIENWAYLPSAQNAPIEVTFNLYHKVLSLKRLYDQYGPQQKAALFKVESWFLSHVRRWLKTTDAATPEWVENAIKQDDFKPTNNITVHSSSIVDLFSLFHQAVDFVQKLQWPNEYQRCRFMTALAKVVSVALTKYTSAVEEMIAEDIYPLSINDRDTSGSHSFLNKAKLQLTGNRSSIRPDIVPDDFTLELCVKINDIEAARSRLDRLYQMIDVDEIVEYFREFGETTIEKDEQVNFLYSIKVVRAENLQPLDSNGLSDPYVIFEIDGAQVCRTCTVYETLNPRWDQTFDLCLGNETVSVLGVVYDEDLLTSHDECGAAWFKLSPEYFNDYQSHDLVLDLHPQGKLLLRVTMEGEKDDIQFWFGKAFRTLKRAENDATGLIVDRMGRYIRHCLSRKVLDKLLGRDRSFFSSFSRNHQQVKPELQDCENAIVPLLDYLERNLKLLNDHLSEANMHVLILKIWKDILSTLEGILLPPLSEHHSDMKPLDDYEFHIVYQWLEILKVLFNGGEDGDAVPLEKLENSWYHSLLAINVAYNLETEKLMEIYHVAVNNQAKLKQRGGRKADRSKSVYHSKNTARKRKAPNKNISTTTTTATAASIELPSDDVVLRILRMRSGKHVKEFLRGEFERRNHPPPPAPPPHAVTTDVGLVDETPQLPPLPSLPLQSSSSSFSSPPPPVPEHYV</sequence>